<dbReference type="InterPro" id="IPR056618">
    <property type="entry name" value="Chromo_PTM"/>
</dbReference>
<evidence type="ECO:0000256" key="1">
    <source>
        <dbReference type="ARBA" id="ARBA00004123"/>
    </source>
</evidence>
<dbReference type="InterPro" id="IPR013083">
    <property type="entry name" value="Znf_RING/FYVE/PHD"/>
</dbReference>
<dbReference type="InterPro" id="IPR028942">
    <property type="entry name" value="WHIM1_dom"/>
</dbReference>
<keyword evidence="4" id="KW-0862">Zinc</keyword>
<comment type="subcellular location">
    <subcellularLocation>
        <location evidence="1">Nucleus</location>
    </subcellularLocation>
</comment>
<keyword evidence="5" id="KW-0539">Nucleus</keyword>
<feature type="domain" description="PHD-type" evidence="8">
    <location>
        <begin position="460"/>
        <end position="507"/>
    </location>
</feature>
<organism evidence="10 11">
    <name type="scientific">Dioscorea cayennensis subsp. rotundata</name>
    <name type="common">White Guinea yam</name>
    <name type="synonym">Dioscorea rotundata</name>
    <dbReference type="NCBI Taxonomy" id="55577"/>
    <lineage>
        <taxon>Eukaryota</taxon>
        <taxon>Viridiplantae</taxon>
        <taxon>Streptophyta</taxon>
        <taxon>Embryophyta</taxon>
        <taxon>Tracheophyta</taxon>
        <taxon>Spermatophyta</taxon>
        <taxon>Magnoliopsida</taxon>
        <taxon>Liliopsida</taxon>
        <taxon>Dioscoreales</taxon>
        <taxon>Dioscoreaceae</taxon>
        <taxon>Dioscorea</taxon>
    </lineage>
</organism>
<dbReference type="PANTHER" id="PTHR46508">
    <property type="entry name" value="PHD FINGER FAMILY PROTEIN"/>
    <property type="match status" value="1"/>
</dbReference>
<dbReference type="Pfam" id="PF24294">
    <property type="entry name" value="Chromo_PTM"/>
    <property type="match status" value="1"/>
</dbReference>
<dbReference type="Pfam" id="PF21743">
    <property type="entry name" value="PTM_DIR17_Tudor"/>
    <property type="match status" value="1"/>
</dbReference>
<feature type="domain" description="DDT" evidence="9">
    <location>
        <begin position="269"/>
        <end position="329"/>
    </location>
</feature>
<dbReference type="SMART" id="SM00571">
    <property type="entry name" value="DDT"/>
    <property type="match status" value="1"/>
</dbReference>
<evidence type="ECO:0000259" key="9">
    <source>
        <dbReference type="PROSITE" id="PS50827"/>
    </source>
</evidence>
<sequence>MELVGRTLKKEFAGFGTFTGVVESYDSAAGYFRIEYEDGDSEEVDFEEIGEIFKGMGEAVPVGQMRRSARGRRPKKRRRIEVGSGGLGVVDSVELSGALDVVNAGVSDGGLRENGDLGSLGEGQMDIECLDGELVGKKLDFDGDGELEQNASLEKGDFDHMGEGFRENGGNELGLDGNHGGESTSCRLEMEEQVPRRKRGRPPKVASVTPLRRSARKASVALQSPDDPAVAKDGPVSEHSAWYGLQNGVLSEELKPLLPSSSSDLGLDGLAVLDFFSVYACLRSFSRLLFLSPFTVEAFLAALKCTSANSLTDWIHFSILHSLKPHLESLALEGSESATDCLRSLNWELLDIVTWPVYLAEYLLVHGSPLSMGYKLTDLKILSEGYYKQSPMVKLEILRCLCDDVIEVEGIRLELNRRMMEFDLDVDADNKMSIDRQTKDFMKTDPFTREASEETADGNSDECCLCRMDGVLICCDGCPAAFHSRCVGVAKDLLPEGDWYCPECMIKKNDELVKLVKPFHGAEFLGIDPHGRLYYESCGYLLVSELNNTVPSYHYYNKKDVAAVIRVLNASHASYFTIIKEVAAYFDVYTGKSSPSLDHEIPNISDALNVQMVSQSLLNSKVESINDELSEKMATVNSAQENCTLKTSNLTDLPQPVTSNQYMSMALPPAGIGTSAEITHDAACDKIPQKSGADCSEDSTSPAKEVVAVKPIHLAVGQKKCIGFPGRGFNSVVNEKMEFESRQLKADPACYLNCYSFGRLASFIAEELQHKASECYDKESKKHLDDIKSTQLRAIARKHKKFLYSLPKLSVDVEKEKCGWCFSCKTSSDDNCIFGVADDKQFDWSKNRITGLRSEKQKKRHIVSAIHYILSIEDRIRGLLSGPWDNPYYSKSWRKLVMKATDVASLKYPLLSLELNLRRVVLSAEWMKPVDSDHRVGSASHVLTSAAHDRSSNRRHAKKNCSGAEFDFSNDVSSSGIYWWRGGRLSRQVFRWKMLPQSLASKGGRQAGCRKIRGISYPDGLEFAKRSKNIAWRAAVEMSETIAQFIFLVKDFDSNIRWTELTNTQVFSQLAKEPKKSSKPLKKVTICKKSMEGLQVKYLLDFGKTDAIPAIVSRYGAMSDESTDGRKRFWLNESHVPLNLLKVFEEKNLACLSKKKDSDMVLEEENKDNVKKRKRSDGLAYLFIKAKGFEKQICGYCNKDVQIRDAVNCQHCDGLLHKKHFRVPKGAITTTYTCTRCKDKSSVKAKAQDGKITNTKAKAQDRKITNGKAKAQDPVITHVKAKANNPVTRPKRRKLSSGKQLVVKPKRKKNVSQKSSKKGKRVILKHKKKRLGFENCEGKREPIDPGMHKRKRTTMHFSYWLNGLLFTGKPDDERVRKFREGKVLLPSQSMEVPDMQPLCCLCNEKYNSGAIYICCENCEDWFHGDTFSLTLENINNLIGFKCPKCRMRSIPACSFGEARLVAESKPMKGNSKEEVLVVKVQGQS</sequence>
<dbReference type="InterPro" id="IPR018501">
    <property type="entry name" value="DDT_dom"/>
</dbReference>
<dbReference type="InterPro" id="IPR019786">
    <property type="entry name" value="Zinc_finger_PHD-type_CS"/>
</dbReference>
<dbReference type="Pfam" id="PF15612">
    <property type="entry name" value="WHIM1"/>
    <property type="match status" value="1"/>
</dbReference>
<dbReference type="RefSeq" id="XP_039136805.1">
    <property type="nucleotide sequence ID" value="XM_039280871.1"/>
</dbReference>
<keyword evidence="10" id="KW-1185">Reference proteome</keyword>
<dbReference type="SMART" id="SM00249">
    <property type="entry name" value="PHD"/>
    <property type="match status" value="2"/>
</dbReference>
<accession>A0AB40CDH5</accession>
<evidence type="ECO:0000256" key="3">
    <source>
        <dbReference type="ARBA" id="ARBA00022771"/>
    </source>
</evidence>
<dbReference type="CDD" id="cd15489">
    <property type="entry name" value="PHD_SF"/>
    <property type="match status" value="1"/>
</dbReference>
<evidence type="ECO:0000256" key="5">
    <source>
        <dbReference type="ARBA" id="ARBA00023242"/>
    </source>
</evidence>
<evidence type="ECO:0000256" key="2">
    <source>
        <dbReference type="ARBA" id="ARBA00022723"/>
    </source>
</evidence>
<dbReference type="Pfam" id="PF02791">
    <property type="entry name" value="DDT"/>
    <property type="match status" value="1"/>
</dbReference>
<dbReference type="PROSITE" id="PS01359">
    <property type="entry name" value="ZF_PHD_1"/>
    <property type="match status" value="1"/>
</dbReference>
<dbReference type="GO" id="GO:0008270">
    <property type="term" value="F:zinc ion binding"/>
    <property type="evidence" value="ECO:0007669"/>
    <property type="project" value="UniProtKB-KW"/>
</dbReference>
<dbReference type="InterPro" id="IPR019787">
    <property type="entry name" value="Znf_PHD-finger"/>
</dbReference>
<dbReference type="Gene3D" id="3.30.40.10">
    <property type="entry name" value="Zinc/RING finger domain, C3HC4 (zinc finger)"/>
    <property type="match status" value="2"/>
</dbReference>
<gene>
    <name evidence="11" type="primary">LOC120274113</name>
</gene>
<evidence type="ECO:0000256" key="7">
    <source>
        <dbReference type="SAM" id="MobiDB-lite"/>
    </source>
</evidence>
<dbReference type="Proteomes" id="UP001515500">
    <property type="component" value="Chromosome 12"/>
</dbReference>
<dbReference type="InterPro" id="IPR047365">
    <property type="entry name" value="Tudor_AtPTM-like"/>
</dbReference>
<dbReference type="GeneID" id="120274113"/>
<proteinExistence type="predicted"/>
<reference evidence="11" key="1">
    <citation type="submission" date="2025-08" db="UniProtKB">
        <authorList>
            <consortium name="RefSeq"/>
        </authorList>
    </citation>
    <scope>IDENTIFICATION</scope>
</reference>
<evidence type="ECO:0000259" key="8">
    <source>
        <dbReference type="PROSITE" id="PS50016"/>
    </source>
</evidence>
<keyword evidence="2" id="KW-0479">Metal-binding</keyword>
<feature type="region of interest" description="Disordered" evidence="7">
    <location>
        <begin position="1283"/>
        <end position="1321"/>
    </location>
</feature>
<feature type="region of interest" description="Disordered" evidence="7">
    <location>
        <begin position="152"/>
        <end position="235"/>
    </location>
</feature>
<dbReference type="PROSITE" id="PS50016">
    <property type="entry name" value="ZF_PHD_2"/>
    <property type="match status" value="1"/>
</dbReference>
<evidence type="ECO:0000256" key="4">
    <source>
        <dbReference type="ARBA" id="ARBA00022833"/>
    </source>
</evidence>
<feature type="compositionally biased region" description="Basic residues" evidence="7">
    <location>
        <begin position="1304"/>
        <end position="1321"/>
    </location>
</feature>
<dbReference type="PROSITE" id="PS50827">
    <property type="entry name" value="DDT"/>
    <property type="match status" value="1"/>
</dbReference>
<dbReference type="InterPro" id="IPR011011">
    <property type="entry name" value="Znf_FYVE_PHD"/>
</dbReference>
<evidence type="ECO:0000256" key="6">
    <source>
        <dbReference type="PROSITE-ProRule" id="PRU00146"/>
    </source>
</evidence>
<name>A0AB40CDH5_DIOCR</name>
<dbReference type="Pfam" id="PF00628">
    <property type="entry name" value="PHD"/>
    <property type="match status" value="1"/>
</dbReference>
<dbReference type="GO" id="GO:0005634">
    <property type="term" value="C:nucleus"/>
    <property type="evidence" value="ECO:0007669"/>
    <property type="project" value="UniProtKB-SubCell"/>
</dbReference>
<evidence type="ECO:0000313" key="10">
    <source>
        <dbReference type="Proteomes" id="UP001515500"/>
    </source>
</evidence>
<dbReference type="CDD" id="cd20401">
    <property type="entry name" value="Tudor_AtPTM-like"/>
    <property type="match status" value="1"/>
</dbReference>
<dbReference type="GO" id="GO:0000785">
    <property type="term" value="C:chromatin"/>
    <property type="evidence" value="ECO:0007669"/>
    <property type="project" value="UniProtKB-ARBA"/>
</dbReference>
<feature type="compositionally biased region" description="Basic and acidic residues" evidence="7">
    <location>
        <begin position="154"/>
        <end position="166"/>
    </location>
</feature>
<keyword evidence="3 6" id="KW-0863">Zinc-finger</keyword>
<protein>
    <submittedName>
        <fullName evidence="11">DDT domain-containing protein PTM-like isoform X1</fullName>
    </submittedName>
</protein>
<dbReference type="SUPFAM" id="SSF57903">
    <property type="entry name" value="FYVE/PHD zinc finger"/>
    <property type="match status" value="3"/>
</dbReference>
<dbReference type="InterPro" id="IPR001965">
    <property type="entry name" value="Znf_PHD"/>
</dbReference>
<dbReference type="PANTHER" id="PTHR46508:SF5">
    <property type="entry name" value="PHD-FINGER AND DNA BINDING DOMAIN-CONTAINING PROTEIN"/>
    <property type="match status" value="1"/>
</dbReference>
<evidence type="ECO:0000313" key="11">
    <source>
        <dbReference type="RefSeq" id="XP_039136805.1"/>
    </source>
</evidence>